<protein>
    <submittedName>
        <fullName evidence="1">Uncharacterized protein</fullName>
    </submittedName>
</protein>
<dbReference type="AlphaFoldDB" id="A0A553QF82"/>
<reference evidence="1 2" key="1">
    <citation type="journal article" date="2019" name="Sci. Data">
        <title>Hybrid genome assembly and annotation of Danionella translucida.</title>
        <authorList>
            <person name="Kadobianskyi M."/>
            <person name="Schulze L."/>
            <person name="Schuelke M."/>
            <person name="Judkewitz B."/>
        </authorList>
    </citation>
    <scope>NUCLEOTIDE SEQUENCE [LARGE SCALE GENOMIC DNA]</scope>
    <source>
        <strain evidence="1 2">Bolton</strain>
    </source>
</reference>
<dbReference type="EMBL" id="SRMA01026035">
    <property type="protein sequence ID" value="TRY88588.1"/>
    <property type="molecule type" value="Genomic_DNA"/>
</dbReference>
<dbReference type="Proteomes" id="UP000316079">
    <property type="component" value="Unassembled WGS sequence"/>
</dbReference>
<evidence type="ECO:0000313" key="1">
    <source>
        <dbReference type="EMBL" id="TRY88588.1"/>
    </source>
</evidence>
<keyword evidence="2" id="KW-1185">Reference proteome</keyword>
<gene>
    <name evidence="1" type="ORF">DNTS_034556</name>
</gene>
<comment type="caution">
    <text evidence="1">The sequence shown here is derived from an EMBL/GenBank/DDBJ whole genome shotgun (WGS) entry which is preliminary data.</text>
</comment>
<organism evidence="1 2">
    <name type="scientific">Danionella cerebrum</name>
    <dbReference type="NCBI Taxonomy" id="2873325"/>
    <lineage>
        <taxon>Eukaryota</taxon>
        <taxon>Metazoa</taxon>
        <taxon>Chordata</taxon>
        <taxon>Craniata</taxon>
        <taxon>Vertebrata</taxon>
        <taxon>Euteleostomi</taxon>
        <taxon>Actinopterygii</taxon>
        <taxon>Neopterygii</taxon>
        <taxon>Teleostei</taxon>
        <taxon>Ostariophysi</taxon>
        <taxon>Cypriniformes</taxon>
        <taxon>Danionidae</taxon>
        <taxon>Danioninae</taxon>
        <taxon>Danionella</taxon>
    </lineage>
</organism>
<name>A0A553QF82_9TELE</name>
<accession>A0A553QF82</accession>
<evidence type="ECO:0000313" key="2">
    <source>
        <dbReference type="Proteomes" id="UP000316079"/>
    </source>
</evidence>
<proteinExistence type="predicted"/>
<sequence>MIKAHYEATAVRMYENMGDKLYSGNRQTCRDLANEDSPWLSVPWDSARHLTSWPKCEQCLHPPKAFNQTHPETHLCRLPSSKLPDSWMHDQQLLSLYR</sequence>